<organism evidence="1 2">
    <name type="scientific">Mycolicibacterium sediminis</name>
    <dbReference type="NCBI Taxonomy" id="1286180"/>
    <lineage>
        <taxon>Bacteria</taxon>
        <taxon>Bacillati</taxon>
        <taxon>Actinomycetota</taxon>
        <taxon>Actinomycetes</taxon>
        <taxon>Mycobacteriales</taxon>
        <taxon>Mycobacteriaceae</taxon>
        <taxon>Mycolicibacterium</taxon>
    </lineage>
</organism>
<dbReference type="EMBL" id="AP022588">
    <property type="protein sequence ID" value="BBY27988.1"/>
    <property type="molecule type" value="Genomic_DNA"/>
</dbReference>
<dbReference type="AlphaFoldDB" id="A0A7I7QNM6"/>
<reference evidence="1 2" key="1">
    <citation type="journal article" date="2019" name="Emerg. Microbes Infect.">
        <title>Comprehensive subspecies identification of 175 nontuberculous mycobacteria species based on 7547 genomic profiles.</title>
        <authorList>
            <person name="Matsumoto Y."/>
            <person name="Kinjo T."/>
            <person name="Motooka D."/>
            <person name="Nabeya D."/>
            <person name="Jung N."/>
            <person name="Uechi K."/>
            <person name="Horii T."/>
            <person name="Iida T."/>
            <person name="Fujita J."/>
            <person name="Nakamura S."/>
        </authorList>
    </citation>
    <scope>NUCLEOTIDE SEQUENCE [LARGE SCALE GENOMIC DNA]</scope>
    <source>
        <strain evidence="1 2">JCM 17899</strain>
    </source>
</reference>
<evidence type="ECO:0000313" key="2">
    <source>
        <dbReference type="Proteomes" id="UP000467193"/>
    </source>
</evidence>
<dbReference type="Pfam" id="PF11387">
    <property type="entry name" value="DUF2795"/>
    <property type="match status" value="1"/>
</dbReference>
<proteinExistence type="predicted"/>
<protein>
    <recommendedName>
        <fullName evidence="3">DUF2795 domain-containing protein</fullName>
    </recommendedName>
</protein>
<evidence type="ECO:0008006" key="3">
    <source>
        <dbReference type="Google" id="ProtNLM"/>
    </source>
</evidence>
<dbReference type="KEGG" id="msei:MSEDJ_20840"/>
<keyword evidence="2" id="KW-1185">Reference proteome</keyword>
<gene>
    <name evidence="1" type="ORF">MSEDJ_20840</name>
</gene>
<sequence length="59" mass="6001">MPNPIDVQKALAGASYPSSKADLVDLAKSNGAEQGVVDDIAGLPDGDFGGPDQVEKALF</sequence>
<accession>A0A7I7QNM6</accession>
<dbReference type="Proteomes" id="UP000467193">
    <property type="component" value="Chromosome"/>
</dbReference>
<dbReference type="InterPro" id="IPR021527">
    <property type="entry name" value="DUF2795"/>
</dbReference>
<dbReference type="RefSeq" id="WP_163796796.1">
    <property type="nucleotide sequence ID" value="NZ_AP022588.1"/>
</dbReference>
<evidence type="ECO:0000313" key="1">
    <source>
        <dbReference type="EMBL" id="BBY27988.1"/>
    </source>
</evidence>
<name>A0A7I7QNM6_9MYCO</name>